<gene>
    <name evidence="4" type="primary">CTK2</name>
    <name evidence="4" type="ORF">NW768_010387</name>
</gene>
<dbReference type="InterPro" id="IPR036915">
    <property type="entry name" value="Cyclin-like_sf"/>
</dbReference>
<reference evidence="4" key="1">
    <citation type="submission" date="2022-09" db="EMBL/GenBank/DDBJ databases">
        <title>Fusarium specimens isolated from Avocado Roots.</title>
        <authorList>
            <person name="Stajich J."/>
            <person name="Roper C."/>
            <person name="Heimlech-Rivalta G."/>
        </authorList>
    </citation>
    <scope>NUCLEOTIDE SEQUENCE</scope>
    <source>
        <strain evidence="4">CF00095</strain>
    </source>
</reference>
<keyword evidence="5" id="KW-1185">Reference proteome</keyword>
<feature type="region of interest" description="Disordered" evidence="2">
    <location>
        <begin position="370"/>
        <end position="432"/>
    </location>
</feature>
<dbReference type="Gene3D" id="1.10.472.10">
    <property type="entry name" value="Cyclin-like"/>
    <property type="match status" value="1"/>
</dbReference>
<dbReference type="EMBL" id="JAOQBH010000020">
    <property type="protein sequence ID" value="KAJ4120104.1"/>
    <property type="molecule type" value="Genomic_DNA"/>
</dbReference>
<evidence type="ECO:0000256" key="2">
    <source>
        <dbReference type="SAM" id="MobiDB-lite"/>
    </source>
</evidence>
<sequence length="432" mass="48674">MAASNNDSSTTANGDGVPKVGPHPGFISSSNQYTSELKLRRMLKDNGCDPARQDNYRLQGVQLIDNVRKSLQLPVRSFDTACTYFHKFRLNFRDAEYNYQDAALASLFVACKVEDTIKKSKDILAAAYNIKNPEKPTTSDDKIFEGPGKIIICLERLILETIGFDFRTRYPQKLLVKVVRAILGKEAGKPFYDIAYTMSIDMYKTFVPIKRTTFSMVMAVVELTALLTEQHVDKVRDWATTKPQYNRGEVMEAMLDILDLYVQHSKSTKVGAQFDQNKIIDIKIRLNNDLDKAFEPRYLNFCPRCEAEEPQPSTPASATSPATSTSWPGDASGRRTARGQEGTMRFVFDPEAAKREQEITSEYFKDEYEEYEVEVEEPIAPLPHEEMGGGGGGGGGRGGYRGPRDRGDHRRGNPYGGYRGDRHYRGGRGRHR</sequence>
<dbReference type="SUPFAM" id="SSF47954">
    <property type="entry name" value="Cyclin-like"/>
    <property type="match status" value="2"/>
</dbReference>
<keyword evidence="4" id="KW-0378">Hydrolase</keyword>
<feature type="region of interest" description="Disordered" evidence="2">
    <location>
        <begin position="1"/>
        <end position="29"/>
    </location>
</feature>
<dbReference type="GO" id="GO:0008422">
    <property type="term" value="F:beta-glucosidase activity"/>
    <property type="evidence" value="ECO:0007669"/>
    <property type="project" value="UniProtKB-EC"/>
</dbReference>
<evidence type="ECO:0000313" key="4">
    <source>
        <dbReference type="EMBL" id="KAJ4120104.1"/>
    </source>
</evidence>
<name>A0ABQ8R0T9_FUSEQ</name>
<comment type="caution">
    <text evidence="4">The sequence shown here is derived from an EMBL/GenBank/DDBJ whole genome shotgun (WGS) entry which is preliminary data.</text>
</comment>
<feature type="compositionally biased region" description="Low complexity" evidence="2">
    <location>
        <begin position="314"/>
        <end position="326"/>
    </location>
</feature>
<dbReference type="Proteomes" id="UP001152024">
    <property type="component" value="Unassembled WGS sequence"/>
</dbReference>
<organism evidence="4 5">
    <name type="scientific">Fusarium equiseti</name>
    <name type="common">Fusarium scirpi</name>
    <dbReference type="NCBI Taxonomy" id="61235"/>
    <lineage>
        <taxon>Eukaryota</taxon>
        <taxon>Fungi</taxon>
        <taxon>Dikarya</taxon>
        <taxon>Ascomycota</taxon>
        <taxon>Pezizomycotina</taxon>
        <taxon>Sordariomycetes</taxon>
        <taxon>Hypocreomycetidae</taxon>
        <taxon>Hypocreales</taxon>
        <taxon>Nectriaceae</taxon>
        <taxon>Fusarium</taxon>
        <taxon>Fusarium incarnatum-equiseti species complex</taxon>
    </lineage>
</organism>
<feature type="domain" description="Cyclin N-terminal" evidence="3">
    <location>
        <begin position="47"/>
        <end position="166"/>
    </location>
</feature>
<accession>A0ABQ8R0T9</accession>
<dbReference type="Pfam" id="PF00134">
    <property type="entry name" value="Cyclin_N"/>
    <property type="match status" value="1"/>
</dbReference>
<feature type="compositionally biased region" description="Polar residues" evidence="2">
    <location>
        <begin position="1"/>
        <end position="13"/>
    </location>
</feature>
<proteinExistence type="predicted"/>
<feature type="compositionally biased region" description="Gly residues" evidence="2">
    <location>
        <begin position="388"/>
        <end position="401"/>
    </location>
</feature>
<evidence type="ECO:0000259" key="3">
    <source>
        <dbReference type="Pfam" id="PF00134"/>
    </source>
</evidence>
<evidence type="ECO:0000313" key="5">
    <source>
        <dbReference type="Proteomes" id="UP001152024"/>
    </source>
</evidence>
<dbReference type="InterPro" id="IPR043198">
    <property type="entry name" value="Cyclin/Ssn8"/>
</dbReference>
<protein>
    <recommendedName>
        <fullName evidence="1">RNA polymerase II holoenzyme cyclin-like subunit</fullName>
    </recommendedName>
</protein>
<dbReference type="InterPro" id="IPR006671">
    <property type="entry name" value="Cyclin_N"/>
</dbReference>
<feature type="compositionally biased region" description="Basic and acidic residues" evidence="2">
    <location>
        <begin position="402"/>
        <end position="411"/>
    </location>
</feature>
<dbReference type="GO" id="GO:0016301">
    <property type="term" value="F:kinase activity"/>
    <property type="evidence" value="ECO:0007669"/>
    <property type="project" value="UniProtKB-KW"/>
</dbReference>
<dbReference type="PANTHER" id="PTHR10026">
    <property type="entry name" value="CYCLIN"/>
    <property type="match status" value="1"/>
</dbReference>
<keyword evidence="4" id="KW-0418">Kinase</keyword>
<feature type="region of interest" description="Disordered" evidence="2">
    <location>
        <begin position="305"/>
        <end position="352"/>
    </location>
</feature>
<keyword evidence="4" id="KW-0326">Glycosidase</keyword>
<keyword evidence="4" id="KW-0808">Transferase</keyword>
<evidence type="ECO:0000256" key="1">
    <source>
        <dbReference type="ARBA" id="ARBA00014912"/>
    </source>
</evidence>